<dbReference type="Proteomes" id="UP001189429">
    <property type="component" value="Unassembled WGS sequence"/>
</dbReference>
<evidence type="ECO:0008006" key="3">
    <source>
        <dbReference type="Google" id="ProtNLM"/>
    </source>
</evidence>
<proteinExistence type="predicted"/>
<sequence length="273" mass="28836">TLVGLEREGQEVAAAGEEGLIESSSQSRSLTRGGKYLHPGCPSDAFAPTAPTDAVCGCTCLNIADTKARVDVGAPQCLTCEEGTHVAWEDVDPAQMVVSPKQKLGDAYTDGPFFCERECWEWGAEGASGALGKDVPLVEWDGGDCGCTIRRSVHCTDQAANAAYSLSGRVVAESLSARKSGVAGAFIDWFVSVDSAGSGEPYPVCYTMAAAILARLGTVGTGADDIELQTRKGQIAQEVSFKNSYDRSQLVKLADFIALRIKQFDSACRTGFD</sequence>
<reference evidence="1" key="1">
    <citation type="submission" date="2023-10" db="EMBL/GenBank/DDBJ databases">
        <authorList>
            <person name="Chen Y."/>
            <person name="Shah S."/>
            <person name="Dougan E. K."/>
            <person name="Thang M."/>
            <person name="Chan C."/>
        </authorList>
    </citation>
    <scope>NUCLEOTIDE SEQUENCE [LARGE SCALE GENOMIC DNA]</scope>
</reference>
<keyword evidence="2" id="KW-1185">Reference proteome</keyword>
<accession>A0ABN9PE07</accession>
<gene>
    <name evidence="1" type="ORF">PCOR1329_LOCUS1840</name>
</gene>
<comment type="caution">
    <text evidence="1">The sequence shown here is derived from an EMBL/GenBank/DDBJ whole genome shotgun (WGS) entry which is preliminary data.</text>
</comment>
<organism evidence="1 2">
    <name type="scientific">Prorocentrum cordatum</name>
    <dbReference type="NCBI Taxonomy" id="2364126"/>
    <lineage>
        <taxon>Eukaryota</taxon>
        <taxon>Sar</taxon>
        <taxon>Alveolata</taxon>
        <taxon>Dinophyceae</taxon>
        <taxon>Prorocentrales</taxon>
        <taxon>Prorocentraceae</taxon>
        <taxon>Prorocentrum</taxon>
    </lineage>
</organism>
<protein>
    <recommendedName>
        <fullName evidence="3">Cellulase</fullName>
    </recommendedName>
</protein>
<evidence type="ECO:0000313" key="1">
    <source>
        <dbReference type="EMBL" id="CAK0790586.1"/>
    </source>
</evidence>
<dbReference type="EMBL" id="CAUYUJ010000447">
    <property type="protein sequence ID" value="CAK0790586.1"/>
    <property type="molecule type" value="Genomic_DNA"/>
</dbReference>
<evidence type="ECO:0000313" key="2">
    <source>
        <dbReference type="Proteomes" id="UP001189429"/>
    </source>
</evidence>
<feature type="non-terminal residue" evidence="1">
    <location>
        <position position="1"/>
    </location>
</feature>
<name>A0ABN9PE07_9DINO</name>
<feature type="non-terminal residue" evidence="1">
    <location>
        <position position="273"/>
    </location>
</feature>